<sequence>MPRINMFPSLGIFAYGSNQANKNYFQVGYTNSGSTSSHFPSQNFLSPNIALSVDSKIDDGNPIAGKIVARGATGVGFLEALPTITGSATLTTGSSTSCLVGVTYGTAPNSYNTAASSSSTACLLRVEMYY</sequence>
<evidence type="ECO:0000313" key="2">
    <source>
        <dbReference type="Proteomes" id="UP000033358"/>
    </source>
</evidence>
<proteinExistence type="predicted"/>
<keyword evidence="2" id="KW-1185">Reference proteome</keyword>
<dbReference type="Proteomes" id="UP000033358">
    <property type="component" value="Unassembled WGS sequence"/>
</dbReference>
<organism evidence="1 2">
    <name type="scientific">Candidatus Arcanibacter lacustris</name>
    <dbReference type="NCBI Taxonomy" id="1607817"/>
    <lineage>
        <taxon>Bacteria</taxon>
        <taxon>Pseudomonadati</taxon>
        <taxon>Pseudomonadota</taxon>
        <taxon>Alphaproteobacteria</taxon>
        <taxon>Rickettsiales</taxon>
        <taxon>Candidatus Arcanibacter</taxon>
    </lineage>
</organism>
<gene>
    <name evidence="1" type="ORF">SZ25_00783</name>
</gene>
<protein>
    <submittedName>
        <fullName evidence="1">Uncharacterized protein</fullName>
    </submittedName>
</protein>
<dbReference type="AlphaFoldDB" id="A0A0F5MMW9"/>
<comment type="caution">
    <text evidence="1">The sequence shown here is derived from an EMBL/GenBank/DDBJ whole genome shotgun (WGS) entry which is preliminary data.</text>
</comment>
<accession>A0A0F5MMW9</accession>
<evidence type="ECO:0000313" key="1">
    <source>
        <dbReference type="EMBL" id="KKB96158.1"/>
    </source>
</evidence>
<name>A0A0F5MMW9_9RICK</name>
<reference evidence="1 2" key="1">
    <citation type="submission" date="2015-02" db="EMBL/GenBank/DDBJ databases">
        <title>Single cell genomics of a rare environmental alphaproteobacterium provides unique insights into Rickettsiaceae evolution.</title>
        <authorList>
            <person name="Martijn J."/>
            <person name="Schulz F."/>
            <person name="Zaremba-Niedzwiedzka K."/>
            <person name="Viklund J."/>
            <person name="Stepanauskas R."/>
            <person name="Andersson S.G.E."/>
            <person name="Horn M."/>
            <person name="Guy L."/>
            <person name="Ettema T.J.G."/>
        </authorList>
    </citation>
    <scope>NUCLEOTIDE SEQUENCE [LARGE SCALE GENOMIC DNA]</scope>
    <source>
        <strain evidence="1 2">SCGC AAA041-L04</strain>
    </source>
</reference>
<dbReference type="EMBL" id="JYHA01000127">
    <property type="protein sequence ID" value="KKB96158.1"/>
    <property type="molecule type" value="Genomic_DNA"/>
</dbReference>